<dbReference type="Gene3D" id="2.170.15.10">
    <property type="entry name" value="Proaerolysin, chain A, domain 3"/>
    <property type="match status" value="1"/>
</dbReference>
<dbReference type="PANTHER" id="PTHR39369">
    <property type="entry name" value="LIN-24 (TWENTY-FOUR) LIKE"/>
    <property type="match status" value="1"/>
</dbReference>
<sequence length="287" mass="33056">MITGAKMNRPQASSNPIPGENVVDLEEIVKVWAQEVFDISKTKEQTRIPKEMLQYNINWKYVKFHFDEPHYDVVPHTINGNEVHKPKFQPQVLFKTHYTNNTAFEQEYMFKTERTTRSSCTVCVESGFTRGFEFALKLATPCEIAEANAGFKREIAVVNIGEDSVEEQLTWGVDSTIKVPAHTETTAELVIKEAQQSHDFLMETRFHGRVLVTVTDLRDNNNLVTHMEGDISQIMRREIQRGLKGFRIDRERVVVAETRGRCSFKYGVEQRVKIYQQPAGSFDYVDS</sequence>
<name>A0A915J078_ROMCU</name>
<dbReference type="SUPFAM" id="SSF56973">
    <property type="entry name" value="Aerolisin/ETX pore-forming domain"/>
    <property type="match status" value="1"/>
</dbReference>
<organism evidence="1 2">
    <name type="scientific">Romanomermis culicivorax</name>
    <name type="common">Nematode worm</name>
    <dbReference type="NCBI Taxonomy" id="13658"/>
    <lineage>
        <taxon>Eukaryota</taxon>
        <taxon>Metazoa</taxon>
        <taxon>Ecdysozoa</taxon>
        <taxon>Nematoda</taxon>
        <taxon>Enoplea</taxon>
        <taxon>Dorylaimia</taxon>
        <taxon>Mermithida</taxon>
        <taxon>Mermithoidea</taxon>
        <taxon>Mermithidae</taxon>
        <taxon>Romanomermis</taxon>
    </lineage>
</organism>
<evidence type="ECO:0000313" key="1">
    <source>
        <dbReference type="Proteomes" id="UP000887565"/>
    </source>
</evidence>
<proteinExistence type="predicted"/>
<dbReference type="OMA" id="ECSEPTY"/>
<protein>
    <submittedName>
        <fullName evidence="2">Vitellogenin</fullName>
    </submittedName>
</protein>
<dbReference type="Proteomes" id="UP000887565">
    <property type="component" value="Unplaced"/>
</dbReference>
<accession>A0A915J078</accession>
<dbReference type="AlphaFoldDB" id="A0A915J078"/>
<dbReference type="PANTHER" id="PTHR39369:SF6">
    <property type="entry name" value="LIN-24 (TWENTY-FOUR) LIKE"/>
    <property type="match status" value="1"/>
</dbReference>
<keyword evidence="1" id="KW-1185">Reference proteome</keyword>
<reference evidence="2" key="1">
    <citation type="submission" date="2022-11" db="UniProtKB">
        <authorList>
            <consortium name="WormBaseParasite"/>
        </authorList>
    </citation>
    <scope>IDENTIFICATION</scope>
</reference>
<dbReference type="CDD" id="cd20237">
    <property type="entry name" value="PFM_LIN24-like"/>
    <property type="match status" value="1"/>
</dbReference>
<evidence type="ECO:0000313" key="2">
    <source>
        <dbReference type="WBParaSite" id="nRc.2.0.1.t19097-RA"/>
    </source>
</evidence>
<dbReference type="WBParaSite" id="nRc.2.0.1.t19097-RA">
    <property type="protein sequence ID" value="nRc.2.0.1.t19097-RA"/>
    <property type="gene ID" value="nRc.2.0.1.g19097"/>
</dbReference>